<evidence type="ECO:0000259" key="1">
    <source>
        <dbReference type="PROSITE" id="PS50887"/>
    </source>
</evidence>
<gene>
    <name evidence="2" type="ORF">GCM10010502_67710</name>
</gene>
<dbReference type="Pfam" id="PF00990">
    <property type="entry name" value="GGDEF"/>
    <property type="match status" value="1"/>
</dbReference>
<dbReference type="AlphaFoldDB" id="A0A8H9I4T4"/>
<dbReference type="PANTHER" id="PTHR44757">
    <property type="entry name" value="DIGUANYLATE CYCLASE DGCP"/>
    <property type="match status" value="1"/>
</dbReference>
<evidence type="ECO:0000313" key="3">
    <source>
        <dbReference type="Proteomes" id="UP000610124"/>
    </source>
</evidence>
<dbReference type="EMBL" id="BMUB01000031">
    <property type="protein sequence ID" value="GGV03547.1"/>
    <property type="molecule type" value="Genomic_DNA"/>
</dbReference>
<organism evidence="2 3">
    <name type="scientific">Kitasatospora aureofaciens</name>
    <name type="common">Streptomyces aureofaciens</name>
    <dbReference type="NCBI Taxonomy" id="1894"/>
    <lineage>
        <taxon>Bacteria</taxon>
        <taxon>Bacillati</taxon>
        <taxon>Actinomycetota</taxon>
        <taxon>Actinomycetes</taxon>
        <taxon>Kitasatosporales</taxon>
        <taxon>Streptomycetaceae</taxon>
        <taxon>Kitasatospora</taxon>
    </lineage>
</organism>
<reference evidence="2" key="2">
    <citation type="submission" date="2020-09" db="EMBL/GenBank/DDBJ databases">
        <authorList>
            <person name="Sun Q."/>
            <person name="Ohkuma M."/>
        </authorList>
    </citation>
    <scope>NUCLEOTIDE SEQUENCE</scope>
    <source>
        <strain evidence="2">JCM 4434</strain>
    </source>
</reference>
<dbReference type="Gene3D" id="3.30.70.270">
    <property type="match status" value="1"/>
</dbReference>
<dbReference type="GeneID" id="97489671"/>
<dbReference type="InterPro" id="IPR000160">
    <property type="entry name" value="GGDEF_dom"/>
</dbReference>
<dbReference type="InterPro" id="IPR052155">
    <property type="entry name" value="Biofilm_reg_signaling"/>
</dbReference>
<dbReference type="NCBIfam" id="TIGR00254">
    <property type="entry name" value="GGDEF"/>
    <property type="match status" value="1"/>
</dbReference>
<dbReference type="OrthoDB" id="23692at2"/>
<name>A0A8H9I4T4_KITAU</name>
<reference evidence="2" key="1">
    <citation type="journal article" date="2014" name="Int. J. Syst. Evol. Microbiol.">
        <title>Complete genome sequence of Corynebacterium casei LMG S-19264T (=DSM 44701T), isolated from a smear-ripened cheese.</title>
        <authorList>
            <consortium name="US DOE Joint Genome Institute (JGI-PGF)"/>
            <person name="Walter F."/>
            <person name="Albersmeier A."/>
            <person name="Kalinowski J."/>
            <person name="Ruckert C."/>
        </authorList>
    </citation>
    <scope>NUCLEOTIDE SEQUENCE</scope>
    <source>
        <strain evidence="2">JCM 4434</strain>
    </source>
</reference>
<dbReference type="SUPFAM" id="SSF55073">
    <property type="entry name" value="Nucleotide cyclase"/>
    <property type="match status" value="1"/>
</dbReference>
<dbReference type="SMART" id="SM00267">
    <property type="entry name" value="GGDEF"/>
    <property type="match status" value="1"/>
</dbReference>
<sequence>MTTATALIARAEASLDRYQHALGPEDTDAAQTLHRDLLALLPAARVLLAERDDLARRLEVARRDPLTGLPARAAFTAAAEQLLATANAPAVLMVDLVDFKAVNDTHGHEAGDAVLAVTGRRLAGWAGPGAVVGRLGGDEFAAVLDTDPAGLPGRIAALRGLLEQPADHHGRQLAVGSSIGAATLTDHPTRDLSVLLHAADLAMYADKGRGRRGRRRHSPTAA</sequence>
<dbReference type="RefSeq" id="WP_078938602.1">
    <property type="nucleotide sequence ID" value="NZ_BMUB01000031.1"/>
</dbReference>
<dbReference type="PROSITE" id="PS50887">
    <property type="entry name" value="GGDEF"/>
    <property type="match status" value="1"/>
</dbReference>
<accession>A0A8H9I4T4</accession>
<dbReference type="Proteomes" id="UP000610124">
    <property type="component" value="Unassembled WGS sequence"/>
</dbReference>
<dbReference type="KEGG" id="kau:B6264_30395"/>
<proteinExistence type="predicted"/>
<protein>
    <recommendedName>
        <fullName evidence="1">GGDEF domain-containing protein</fullName>
    </recommendedName>
</protein>
<dbReference type="PANTHER" id="PTHR44757:SF2">
    <property type="entry name" value="BIOFILM ARCHITECTURE MAINTENANCE PROTEIN MBAA"/>
    <property type="match status" value="1"/>
</dbReference>
<comment type="caution">
    <text evidence="2">The sequence shown here is derived from an EMBL/GenBank/DDBJ whole genome shotgun (WGS) entry which is preliminary data.</text>
</comment>
<feature type="domain" description="GGDEF" evidence="1">
    <location>
        <begin position="87"/>
        <end position="219"/>
    </location>
</feature>
<evidence type="ECO:0000313" key="2">
    <source>
        <dbReference type="EMBL" id="GGV03547.1"/>
    </source>
</evidence>
<dbReference type="CDD" id="cd01949">
    <property type="entry name" value="GGDEF"/>
    <property type="match status" value="1"/>
</dbReference>
<dbReference type="InterPro" id="IPR043128">
    <property type="entry name" value="Rev_trsase/Diguanyl_cyclase"/>
</dbReference>
<dbReference type="InterPro" id="IPR029787">
    <property type="entry name" value="Nucleotide_cyclase"/>
</dbReference>